<dbReference type="InterPro" id="IPR007867">
    <property type="entry name" value="GMC_OxRtase_C"/>
</dbReference>
<dbReference type="PANTHER" id="PTHR11552:SF201">
    <property type="entry name" value="GLUCOSE-METHANOL-CHOLINE OXIDOREDUCTASE N-TERMINAL DOMAIN-CONTAINING PROTEIN"/>
    <property type="match status" value="1"/>
</dbReference>
<evidence type="ECO:0000259" key="8">
    <source>
        <dbReference type="Pfam" id="PF05199"/>
    </source>
</evidence>
<evidence type="ECO:0000313" key="9">
    <source>
        <dbReference type="EMBL" id="KAJ7705256.1"/>
    </source>
</evidence>
<dbReference type="EMBL" id="JARKIE010000008">
    <property type="protein sequence ID" value="KAJ7705256.1"/>
    <property type="molecule type" value="Genomic_DNA"/>
</dbReference>
<evidence type="ECO:0000256" key="5">
    <source>
        <dbReference type="ARBA" id="ARBA00022827"/>
    </source>
</evidence>
<dbReference type="InterPro" id="IPR036188">
    <property type="entry name" value="FAD/NAD-bd_sf"/>
</dbReference>
<feature type="domain" description="Glucose-methanol-choline oxidoreductase C-terminal" evidence="8">
    <location>
        <begin position="21"/>
        <end position="102"/>
    </location>
</feature>
<keyword evidence="4" id="KW-0732">Signal</keyword>
<gene>
    <name evidence="9" type="ORF">B0H17DRAFT_1126123</name>
</gene>
<keyword evidence="5" id="KW-0274">FAD</keyword>
<dbReference type="AlphaFoldDB" id="A0AAD7M7W9"/>
<name>A0AAD7M7W9_MYCRO</name>
<keyword evidence="3" id="KW-0285">Flavoprotein</keyword>
<dbReference type="Proteomes" id="UP001221757">
    <property type="component" value="Unassembled WGS sequence"/>
</dbReference>
<dbReference type="PANTHER" id="PTHR11552">
    <property type="entry name" value="GLUCOSE-METHANOL-CHOLINE GMC OXIDOREDUCTASE"/>
    <property type="match status" value="1"/>
</dbReference>
<evidence type="ECO:0000313" key="10">
    <source>
        <dbReference type="Proteomes" id="UP001221757"/>
    </source>
</evidence>
<evidence type="ECO:0000256" key="3">
    <source>
        <dbReference type="ARBA" id="ARBA00022630"/>
    </source>
</evidence>
<dbReference type="Gene3D" id="3.30.560.10">
    <property type="entry name" value="Glucose Oxidase, domain 3"/>
    <property type="match status" value="1"/>
</dbReference>
<keyword evidence="10" id="KW-1185">Reference proteome</keyword>
<evidence type="ECO:0000256" key="2">
    <source>
        <dbReference type="ARBA" id="ARBA00010790"/>
    </source>
</evidence>
<dbReference type="SUPFAM" id="SSF54373">
    <property type="entry name" value="FAD-linked reductases, C-terminal domain"/>
    <property type="match status" value="1"/>
</dbReference>
<dbReference type="GO" id="GO:0016614">
    <property type="term" value="F:oxidoreductase activity, acting on CH-OH group of donors"/>
    <property type="evidence" value="ECO:0007669"/>
    <property type="project" value="InterPro"/>
</dbReference>
<dbReference type="Pfam" id="PF05199">
    <property type="entry name" value="GMC_oxred_C"/>
    <property type="match status" value="1"/>
</dbReference>
<comment type="cofactor">
    <cofactor evidence="1">
        <name>FAD</name>
        <dbReference type="ChEBI" id="CHEBI:57692"/>
    </cofactor>
</comment>
<reference evidence="9" key="1">
    <citation type="submission" date="2023-03" db="EMBL/GenBank/DDBJ databases">
        <title>Massive genome expansion in bonnet fungi (Mycena s.s.) driven by repeated elements and novel gene families across ecological guilds.</title>
        <authorList>
            <consortium name="Lawrence Berkeley National Laboratory"/>
            <person name="Harder C.B."/>
            <person name="Miyauchi S."/>
            <person name="Viragh M."/>
            <person name="Kuo A."/>
            <person name="Thoen E."/>
            <person name="Andreopoulos B."/>
            <person name="Lu D."/>
            <person name="Skrede I."/>
            <person name="Drula E."/>
            <person name="Henrissat B."/>
            <person name="Morin E."/>
            <person name="Kohler A."/>
            <person name="Barry K."/>
            <person name="LaButti K."/>
            <person name="Morin E."/>
            <person name="Salamov A."/>
            <person name="Lipzen A."/>
            <person name="Mereny Z."/>
            <person name="Hegedus B."/>
            <person name="Baldrian P."/>
            <person name="Stursova M."/>
            <person name="Weitz H."/>
            <person name="Taylor A."/>
            <person name="Grigoriev I.V."/>
            <person name="Nagy L.G."/>
            <person name="Martin F."/>
            <person name="Kauserud H."/>
        </authorList>
    </citation>
    <scope>NUCLEOTIDE SEQUENCE</scope>
    <source>
        <strain evidence="9">CBHHK067</strain>
    </source>
</reference>
<dbReference type="SUPFAM" id="SSF51905">
    <property type="entry name" value="FAD/NAD(P)-binding domain"/>
    <property type="match status" value="1"/>
</dbReference>
<comment type="caution">
    <text evidence="9">The sequence shown here is derived from an EMBL/GenBank/DDBJ whole genome shotgun (WGS) entry which is preliminary data.</text>
</comment>
<keyword evidence="6" id="KW-0560">Oxidoreductase</keyword>
<protein>
    <submittedName>
        <fullName evidence="9">GMC oxidoreductase-domain-containing protein</fullName>
    </submittedName>
</protein>
<evidence type="ECO:0000256" key="7">
    <source>
        <dbReference type="ARBA" id="ARBA00023180"/>
    </source>
</evidence>
<evidence type="ECO:0000256" key="6">
    <source>
        <dbReference type="ARBA" id="ARBA00023002"/>
    </source>
</evidence>
<dbReference type="GO" id="GO:0050660">
    <property type="term" value="F:flavin adenine dinucleotide binding"/>
    <property type="evidence" value="ECO:0007669"/>
    <property type="project" value="InterPro"/>
</dbReference>
<accession>A0AAD7M7W9</accession>
<keyword evidence="7" id="KW-0325">Glycoprotein</keyword>
<proteinExistence type="inferred from homology"/>
<organism evidence="9 10">
    <name type="scientific">Mycena rosella</name>
    <name type="common">Pink bonnet</name>
    <name type="synonym">Agaricus rosellus</name>
    <dbReference type="NCBI Taxonomy" id="1033263"/>
    <lineage>
        <taxon>Eukaryota</taxon>
        <taxon>Fungi</taxon>
        <taxon>Dikarya</taxon>
        <taxon>Basidiomycota</taxon>
        <taxon>Agaricomycotina</taxon>
        <taxon>Agaricomycetes</taxon>
        <taxon>Agaricomycetidae</taxon>
        <taxon>Agaricales</taxon>
        <taxon>Marasmiineae</taxon>
        <taxon>Mycenaceae</taxon>
        <taxon>Mycena</taxon>
    </lineage>
</organism>
<evidence type="ECO:0000256" key="1">
    <source>
        <dbReference type="ARBA" id="ARBA00001974"/>
    </source>
</evidence>
<dbReference type="Gene3D" id="3.50.50.60">
    <property type="entry name" value="FAD/NAD(P)-binding domain"/>
    <property type="match status" value="1"/>
</dbReference>
<dbReference type="InterPro" id="IPR012132">
    <property type="entry name" value="GMC_OxRdtase"/>
</dbReference>
<evidence type="ECO:0000256" key="4">
    <source>
        <dbReference type="ARBA" id="ARBA00022729"/>
    </source>
</evidence>
<sequence length="118" mass="12431">MQWVCRFTKQSTLKPFLTSGGSSEVSPGVGVTTDAQFNQFVKDNIGVAYHPLGTAAIGDQSKGGVVDVNLKVYGTANVFVVDGSIIPMQPSSHPSSIIYGIGEKAAVYLNSCPTSLDY</sequence>
<comment type="similarity">
    <text evidence="2">Belongs to the GMC oxidoreductase family.</text>
</comment>